<keyword evidence="5" id="KW-1185">Reference proteome</keyword>
<feature type="domain" description="Gfo/Idh/MocA-like oxidoreductase N-terminal" evidence="2">
    <location>
        <begin position="5"/>
        <end position="122"/>
    </location>
</feature>
<feature type="domain" description="Gfo/Idh/MocA-like oxidoreductase C-terminal" evidence="3">
    <location>
        <begin position="135"/>
        <end position="327"/>
    </location>
</feature>
<dbReference type="InterPro" id="IPR004104">
    <property type="entry name" value="Gfo/Idh/MocA-like_OxRdtase_C"/>
</dbReference>
<evidence type="ECO:0000259" key="3">
    <source>
        <dbReference type="Pfam" id="PF02894"/>
    </source>
</evidence>
<reference evidence="4" key="1">
    <citation type="submission" date="2023-06" db="EMBL/GenBank/DDBJ databases">
        <title>SYSU T00b26.</title>
        <authorList>
            <person name="Gao L."/>
            <person name="Fang B.-Z."/>
            <person name="Li W.-J."/>
        </authorList>
    </citation>
    <scope>NUCLEOTIDE SEQUENCE</scope>
    <source>
        <strain evidence="4">SYSU T00b26</strain>
    </source>
</reference>
<dbReference type="RefSeq" id="WP_301128125.1">
    <property type="nucleotide sequence ID" value="NZ_JAUHPV010000004.1"/>
</dbReference>
<dbReference type="EMBL" id="JAUHPV010000004">
    <property type="protein sequence ID" value="MDN4473013.1"/>
    <property type="molecule type" value="Genomic_DNA"/>
</dbReference>
<protein>
    <submittedName>
        <fullName evidence="4">Gfo/Idh/MocA family oxidoreductase</fullName>
    </submittedName>
</protein>
<dbReference type="Gene3D" id="3.30.360.10">
    <property type="entry name" value="Dihydrodipicolinate Reductase, domain 2"/>
    <property type="match status" value="1"/>
</dbReference>
<evidence type="ECO:0000313" key="4">
    <source>
        <dbReference type="EMBL" id="MDN4473013.1"/>
    </source>
</evidence>
<comment type="similarity">
    <text evidence="1">Belongs to the Gfo/Idh/MocA family.</text>
</comment>
<comment type="caution">
    <text evidence="4">The sequence shown here is derived from an EMBL/GenBank/DDBJ whole genome shotgun (WGS) entry which is preliminary data.</text>
</comment>
<gene>
    <name evidence="4" type="ORF">QQX04_08430</name>
</gene>
<sequence>MEDRLRIAVVGTGWWGGEHARIFSRRPDTELVAVVGRRQEKADAMAAQWGTRGYTDLDTMLDVERPDMVTLALPNEAHYEPTMHLIERGVPLLLEKPLVFRMAQADAIIAAAEERDLFVALNFNHRYGEPVLRAKAAIDAGELGDIVFVTWRFGGEPNFGTEPFANLVETQCHGLDMLEHLAGPIRSVMAQATDKTNAGFYTTLAVAVEFANRAVGSLVGSYDSSYAYPDTQYIEVNGTEGRLLVQDTVKRLTLQKAGEETRQVWEPGYFNDEARTFVYTFDRHVDAILAAFRAGEEPPVHARAGRRALELAEAIVESFEKGVRVDV</sequence>
<dbReference type="Proteomes" id="UP001172738">
    <property type="component" value="Unassembled WGS sequence"/>
</dbReference>
<evidence type="ECO:0000313" key="5">
    <source>
        <dbReference type="Proteomes" id="UP001172738"/>
    </source>
</evidence>
<evidence type="ECO:0000259" key="2">
    <source>
        <dbReference type="Pfam" id="PF01408"/>
    </source>
</evidence>
<dbReference type="Gene3D" id="3.40.50.720">
    <property type="entry name" value="NAD(P)-binding Rossmann-like Domain"/>
    <property type="match status" value="1"/>
</dbReference>
<dbReference type="InterPro" id="IPR036291">
    <property type="entry name" value="NAD(P)-bd_dom_sf"/>
</dbReference>
<dbReference type="Pfam" id="PF01408">
    <property type="entry name" value="GFO_IDH_MocA"/>
    <property type="match status" value="1"/>
</dbReference>
<dbReference type="SUPFAM" id="SSF55347">
    <property type="entry name" value="Glyceraldehyde-3-phosphate dehydrogenase-like, C-terminal domain"/>
    <property type="match status" value="1"/>
</dbReference>
<organism evidence="4 5">
    <name type="scientific">Demequina zhanjiangensis</name>
    <dbReference type="NCBI Taxonomy" id="3051659"/>
    <lineage>
        <taxon>Bacteria</taxon>
        <taxon>Bacillati</taxon>
        <taxon>Actinomycetota</taxon>
        <taxon>Actinomycetes</taxon>
        <taxon>Micrococcales</taxon>
        <taxon>Demequinaceae</taxon>
        <taxon>Demequina</taxon>
    </lineage>
</organism>
<dbReference type="PANTHER" id="PTHR43377">
    <property type="entry name" value="BILIVERDIN REDUCTASE A"/>
    <property type="match status" value="1"/>
</dbReference>
<dbReference type="InterPro" id="IPR051450">
    <property type="entry name" value="Gfo/Idh/MocA_Oxidoreductases"/>
</dbReference>
<proteinExistence type="inferred from homology"/>
<dbReference type="PANTHER" id="PTHR43377:SF1">
    <property type="entry name" value="BILIVERDIN REDUCTASE A"/>
    <property type="match status" value="1"/>
</dbReference>
<dbReference type="Pfam" id="PF02894">
    <property type="entry name" value="GFO_IDH_MocA_C"/>
    <property type="match status" value="1"/>
</dbReference>
<dbReference type="SUPFAM" id="SSF51735">
    <property type="entry name" value="NAD(P)-binding Rossmann-fold domains"/>
    <property type="match status" value="1"/>
</dbReference>
<evidence type="ECO:0000256" key="1">
    <source>
        <dbReference type="ARBA" id="ARBA00010928"/>
    </source>
</evidence>
<dbReference type="InterPro" id="IPR000683">
    <property type="entry name" value="Gfo/Idh/MocA-like_OxRdtase_N"/>
</dbReference>
<name>A0ABT8G1N6_9MICO</name>
<accession>A0ABT8G1N6</accession>